<dbReference type="GO" id="GO:0005758">
    <property type="term" value="C:mitochondrial intermembrane space"/>
    <property type="evidence" value="ECO:0007669"/>
    <property type="project" value="InterPro"/>
</dbReference>
<evidence type="ECO:0000259" key="2">
    <source>
        <dbReference type="PROSITE" id="PS50904"/>
    </source>
</evidence>
<dbReference type="InterPro" id="IPR037365">
    <property type="entry name" value="Slowmo/Ups"/>
</dbReference>
<feature type="region of interest" description="Disordered" evidence="1">
    <location>
        <begin position="208"/>
        <end position="230"/>
    </location>
</feature>
<reference evidence="3 4" key="1">
    <citation type="submission" date="2023-11" db="EMBL/GenBank/DDBJ databases">
        <title>Dfirmibasis_genome.</title>
        <authorList>
            <person name="Edelbroek B."/>
            <person name="Kjellin J."/>
            <person name="Jerlstrom-Hultqvist J."/>
            <person name="Soderbom F."/>
        </authorList>
    </citation>
    <scope>NUCLEOTIDE SEQUENCE [LARGE SCALE GENOMIC DNA]</scope>
    <source>
        <strain evidence="3 4">TNS-C-14</strain>
    </source>
</reference>
<evidence type="ECO:0000313" key="3">
    <source>
        <dbReference type="EMBL" id="KAK5579691.1"/>
    </source>
</evidence>
<accession>A0AAN7YTQ6</accession>
<dbReference type="EMBL" id="JAVFKY010000003">
    <property type="protein sequence ID" value="KAK5579691.1"/>
    <property type="molecule type" value="Genomic_DNA"/>
</dbReference>
<evidence type="ECO:0000313" key="4">
    <source>
        <dbReference type="Proteomes" id="UP001344447"/>
    </source>
</evidence>
<evidence type="ECO:0000256" key="1">
    <source>
        <dbReference type="SAM" id="MobiDB-lite"/>
    </source>
</evidence>
<dbReference type="Pfam" id="PF04707">
    <property type="entry name" value="PRELI"/>
    <property type="match status" value="1"/>
</dbReference>
<dbReference type="PROSITE" id="PS50904">
    <property type="entry name" value="PRELI_MSF1"/>
    <property type="match status" value="1"/>
</dbReference>
<feature type="compositionally biased region" description="Polar residues" evidence="1">
    <location>
        <begin position="214"/>
        <end position="230"/>
    </location>
</feature>
<comment type="caution">
    <text evidence="3">The sequence shown here is derived from an EMBL/GenBank/DDBJ whole genome shotgun (WGS) entry which is preliminary data.</text>
</comment>
<gene>
    <name evidence="3" type="ORF">RB653_009377</name>
</gene>
<dbReference type="InterPro" id="IPR006797">
    <property type="entry name" value="PRELI/MSF1_dom"/>
</dbReference>
<organism evidence="3 4">
    <name type="scientific">Dictyostelium firmibasis</name>
    <dbReference type="NCBI Taxonomy" id="79012"/>
    <lineage>
        <taxon>Eukaryota</taxon>
        <taxon>Amoebozoa</taxon>
        <taxon>Evosea</taxon>
        <taxon>Eumycetozoa</taxon>
        <taxon>Dictyostelia</taxon>
        <taxon>Dictyosteliales</taxon>
        <taxon>Dictyosteliaceae</taxon>
        <taxon>Dictyostelium</taxon>
    </lineage>
</organism>
<feature type="domain" description="PRELI/MSF1" evidence="2">
    <location>
        <begin position="1"/>
        <end position="172"/>
    </location>
</feature>
<sequence>MPLFETIKHTYKHLWSDASVASFRKYPSPERPDILSIDILSKEVDPSTGVLKCTKLIICKGNTPSWLKSILGSGECLFYEETTVDPKNKIMTLKTKNLNFTNILGVDEVCTYEPHPDNEEWTLFTQEATVTSSIFGVARKMEAFCLDRFVANAGKGRKIMEDTIIKVKKETEESLASFDKTFTSIKHEAEQSIEKAFSTAEDILPIIKLDDKQSSNPNNISQQLPNNKKK</sequence>
<dbReference type="PANTHER" id="PTHR11158">
    <property type="entry name" value="MSF1/PX19 RELATED"/>
    <property type="match status" value="1"/>
</dbReference>
<dbReference type="Proteomes" id="UP001344447">
    <property type="component" value="Unassembled WGS sequence"/>
</dbReference>
<dbReference type="AlphaFoldDB" id="A0AAN7YTQ6"/>
<protein>
    <recommendedName>
        <fullName evidence="2">PRELI/MSF1 domain-containing protein</fullName>
    </recommendedName>
</protein>
<proteinExistence type="predicted"/>
<name>A0AAN7YTQ6_9MYCE</name>
<keyword evidence="4" id="KW-1185">Reference proteome</keyword>